<dbReference type="Proteomes" id="UP000193467">
    <property type="component" value="Unassembled WGS sequence"/>
</dbReference>
<dbReference type="EMBL" id="MCGR01000074">
    <property type="protein sequence ID" value="ORY60380.1"/>
    <property type="molecule type" value="Genomic_DNA"/>
</dbReference>
<dbReference type="GO" id="GO:0046464">
    <property type="term" value="P:acylglycerol catabolic process"/>
    <property type="evidence" value="ECO:0007669"/>
    <property type="project" value="TreeGrafter"/>
</dbReference>
<evidence type="ECO:0000313" key="2">
    <source>
        <dbReference type="EMBL" id="ORY60380.1"/>
    </source>
</evidence>
<protein>
    <submittedName>
        <fullName evidence="2">Alpha/Beta hydrolase protein</fullName>
    </submittedName>
</protein>
<dbReference type="InParanoid" id="A0A1Y2DM97"/>
<dbReference type="Pfam" id="PF00561">
    <property type="entry name" value="Abhydrolase_1"/>
    <property type="match status" value="1"/>
</dbReference>
<evidence type="ECO:0000259" key="1">
    <source>
        <dbReference type="Pfam" id="PF00561"/>
    </source>
</evidence>
<dbReference type="PRINTS" id="PR00111">
    <property type="entry name" value="ABHYDROLASE"/>
</dbReference>
<reference evidence="2 3" key="1">
    <citation type="submission" date="2016-07" db="EMBL/GenBank/DDBJ databases">
        <title>Pervasive Adenine N6-methylation of Active Genes in Fungi.</title>
        <authorList>
            <consortium name="DOE Joint Genome Institute"/>
            <person name="Mondo S.J."/>
            <person name="Dannebaum R.O."/>
            <person name="Kuo R.C."/>
            <person name="Labutti K."/>
            <person name="Haridas S."/>
            <person name="Kuo A."/>
            <person name="Salamov A."/>
            <person name="Ahrendt S.R."/>
            <person name="Lipzen A."/>
            <person name="Sullivan W."/>
            <person name="Andreopoulos W.B."/>
            <person name="Clum A."/>
            <person name="Lindquist E."/>
            <person name="Daum C."/>
            <person name="Ramamoorthy G.K."/>
            <person name="Gryganskyi A."/>
            <person name="Culley D."/>
            <person name="Magnuson J.K."/>
            <person name="James T.Y."/>
            <person name="O'Malley M.A."/>
            <person name="Stajich J.E."/>
            <person name="Spatafora J.W."/>
            <person name="Visel A."/>
            <person name="Grigoriev I.V."/>
        </authorList>
    </citation>
    <scope>NUCLEOTIDE SEQUENCE [LARGE SCALE GENOMIC DNA]</scope>
    <source>
        <strain evidence="2 3">62-1032</strain>
    </source>
</reference>
<dbReference type="PANTHER" id="PTHR43798:SF5">
    <property type="entry name" value="MONOACYLGLYCEROL LIPASE ABHD6"/>
    <property type="match status" value="1"/>
</dbReference>
<keyword evidence="3" id="KW-1185">Reference proteome</keyword>
<dbReference type="GO" id="GO:0047372">
    <property type="term" value="F:monoacylglycerol lipase activity"/>
    <property type="evidence" value="ECO:0007669"/>
    <property type="project" value="TreeGrafter"/>
</dbReference>
<gene>
    <name evidence="2" type="ORF">BCR35DRAFT_309165</name>
</gene>
<dbReference type="PANTHER" id="PTHR43798">
    <property type="entry name" value="MONOACYLGLYCEROL LIPASE"/>
    <property type="match status" value="1"/>
</dbReference>
<comment type="caution">
    <text evidence="2">The sequence shown here is derived from an EMBL/GenBank/DDBJ whole genome shotgun (WGS) entry which is preliminary data.</text>
</comment>
<accession>A0A1Y2DM97</accession>
<dbReference type="Gene3D" id="3.40.50.1820">
    <property type="entry name" value="alpha/beta hydrolase"/>
    <property type="match status" value="1"/>
</dbReference>
<dbReference type="InterPro" id="IPR029058">
    <property type="entry name" value="AB_hydrolase_fold"/>
</dbReference>
<dbReference type="AlphaFoldDB" id="A0A1Y2DM97"/>
<name>A0A1Y2DM97_9BASI</name>
<organism evidence="2 3">
    <name type="scientific">Leucosporidium creatinivorum</name>
    <dbReference type="NCBI Taxonomy" id="106004"/>
    <lineage>
        <taxon>Eukaryota</taxon>
        <taxon>Fungi</taxon>
        <taxon>Dikarya</taxon>
        <taxon>Basidiomycota</taxon>
        <taxon>Pucciniomycotina</taxon>
        <taxon>Microbotryomycetes</taxon>
        <taxon>Leucosporidiales</taxon>
        <taxon>Leucosporidium</taxon>
    </lineage>
</organism>
<dbReference type="GO" id="GO:0016020">
    <property type="term" value="C:membrane"/>
    <property type="evidence" value="ECO:0007669"/>
    <property type="project" value="TreeGrafter"/>
</dbReference>
<dbReference type="InterPro" id="IPR000073">
    <property type="entry name" value="AB_hydrolase_1"/>
</dbReference>
<sequence length="267" mass="27971">MAASSLLTINGRPLFVESTGSDTSLPLLVALHGLGGSTNLFPIASWLAAKYTVVRFDFEGAGKSPYQGGKWEISDLVEDVKAVVEALGRGGEAIHLFGHSLGSAVSLHFAATYPELTASVTLSCPGVARAGNPEGVAASLGLAKLAREKGPFQMADFTAMKNTRPSSTLLQRALVRTAMQESSPEGYAQACEMISRTGSADWSKIVAPVLVIAGREDQISSLKAAEEVASCLVKTKSVKVVEVEAGHQPAVECPEVVLSLLEEFLGV</sequence>
<dbReference type="SUPFAM" id="SSF53474">
    <property type="entry name" value="alpha/beta-Hydrolases"/>
    <property type="match status" value="1"/>
</dbReference>
<dbReference type="STRING" id="106004.A0A1Y2DM97"/>
<dbReference type="OrthoDB" id="411064at2759"/>
<keyword evidence="2" id="KW-0378">Hydrolase</keyword>
<evidence type="ECO:0000313" key="3">
    <source>
        <dbReference type="Proteomes" id="UP000193467"/>
    </source>
</evidence>
<feature type="domain" description="AB hydrolase-1" evidence="1">
    <location>
        <begin position="26"/>
        <end position="247"/>
    </location>
</feature>
<dbReference type="InterPro" id="IPR050266">
    <property type="entry name" value="AB_hydrolase_sf"/>
</dbReference>
<proteinExistence type="predicted"/>